<name>A0A9D1Q6Y4_9GAMM</name>
<feature type="compositionally biased region" description="Polar residues" evidence="1">
    <location>
        <begin position="560"/>
        <end position="582"/>
    </location>
</feature>
<dbReference type="PANTHER" id="PTHR22929">
    <property type="entry name" value="RNA POLYMERASE III TRANSCRIPTION INITIATION FACTOR B"/>
    <property type="match status" value="1"/>
</dbReference>
<comment type="caution">
    <text evidence="2">The sequence shown here is derived from an EMBL/GenBank/DDBJ whole genome shotgun (WGS) entry which is preliminary data.</text>
</comment>
<dbReference type="EMBL" id="DXHP01000160">
    <property type="protein sequence ID" value="HIW07078.1"/>
    <property type="molecule type" value="Genomic_DNA"/>
</dbReference>
<dbReference type="GO" id="GO:0070898">
    <property type="term" value="P:RNA polymerase III preinitiation complex assembly"/>
    <property type="evidence" value="ECO:0007669"/>
    <property type="project" value="TreeGrafter"/>
</dbReference>
<reference evidence="2" key="1">
    <citation type="journal article" date="2021" name="PeerJ">
        <title>Extensive microbial diversity within the chicken gut microbiome revealed by metagenomics and culture.</title>
        <authorList>
            <person name="Gilroy R."/>
            <person name="Ravi A."/>
            <person name="Getino M."/>
            <person name="Pursley I."/>
            <person name="Horton D.L."/>
            <person name="Alikhan N.F."/>
            <person name="Baker D."/>
            <person name="Gharbi K."/>
            <person name="Hall N."/>
            <person name="Watson M."/>
            <person name="Adriaenssens E.M."/>
            <person name="Foster-Nyarko E."/>
            <person name="Jarju S."/>
            <person name="Secka A."/>
            <person name="Antonio M."/>
            <person name="Oren A."/>
            <person name="Chaudhuri R.R."/>
            <person name="La Ragione R."/>
            <person name="Hildebrand F."/>
            <person name="Pallen M.J."/>
        </authorList>
    </citation>
    <scope>NUCLEOTIDE SEQUENCE</scope>
    <source>
        <strain evidence="2">CHK160-9182</strain>
    </source>
</reference>
<evidence type="ECO:0000313" key="2">
    <source>
        <dbReference type="EMBL" id="HIW07078.1"/>
    </source>
</evidence>
<feature type="compositionally biased region" description="Basic residues" evidence="1">
    <location>
        <begin position="601"/>
        <end position="610"/>
    </location>
</feature>
<feature type="compositionally biased region" description="Basic and acidic residues" evidence="1">
    <location>
        <begin position="467"/>
        <end position="488"/>
    </location>
</feature>
<dbReference type="AlphaFoldDB" id="A0A9D1Q6Y4"/>
<feature type="compositionally biased region" description="Basic and acidic residues" evidence="1">
    <location>
        <begin position="183"/>
        <end position="195"/>
    </location>
</feature>
<dbReference type="SUPFAM" id="SSF52540">
    <property type="entry name" value="P-loop containing nucleoside triphosphate hydrolases"/>
    <property type="match status" value="1"/>
</dbReference>
<feature type="compositionally biased region" description="Low complexity" evidence="1">
    <location>
        <begin position="583"/>
        <end position="600"/>
    </location>
</feature>
<feature type="compositionally biased region" description="Basic and acidic residues" evidence="1">
    <location>
        <begin position="226"/>
        <end position="238"/>
    </location>
</feature>
<dbReference type="Gene3D" id="3.40.50.300">
    <property type="entry name" value="P-loop containing nucleotide triphosphate hydrolases"/>
    <property type="match status" value="1"/>
</dbReference>
<reference evidence="2" key="2">
    <citation type="submission" date="2021-04" db="EMBL/GenBank/DDBJ databases">
        <authorList>
            <person name="Gilroy R."/>
        </authorList>
    </citation>
    <scope>NUCLEOTIDE SEQUENCE</scope>
    <source>
        <strain evidence="2">CHK160-9182</strain>
    </source>
</reference>
<dbReference type="InterPro" id="IPR027417">
    <property type="entry name" value="P-loop_NTPase"/>
</dbReference>
<evidence type="ECO:0000256" key="1">
    <source>
        <dbReference type="SAM" id="MobiDB-lite"/>
    </source>
</evidence>
<accession>A0A9D1Q6Y4</accession>
<feature type="region of interest" description="Disordered" evidence="1">
    <location>
        <begin position="183"/>
        <end position="241"/>
    </location>
</feature>
<dbReference type="Proteomes" id="UP000823934">
    <property type="component" value="Unassembled WGS sequence"/>
</dbReference>
<dbReference type="GO" id="GO:0000126">
    <property type="term" value="C:transcription factor TFIIIB complex"/>
    <property type="evidence" value="ECO:0007669"/>
    <property type="project" value="TreeGrafter"/>
</dbReference>
<feature type="compositionally biased region" description="Basic and acidic residues" evidence="1">
    <location>
        <begin position="435"/>
        <end position="446"/>
    </location>
</feature>
<dbReference type="GO" id="GO:0001156">
    <property type="term" value="F:TFIIIC-class transcription factor complex binding"/>
    <property type="evidence" value="ECO:0007669"/>
    <property type="project" value="TreeGrafter"/>
</dbReference>
<proteinExistence type="predicted"/>
<sequence>MTRWNDLSVAAKEVLQNKEPLKLPNMPQALELLSQVSQLTAQDDTQKSLIITYHVSDAIFIEMLLQTANPDLSLKLLLPHHAETNNIQNAGIIIAPYSLFLFEDEHCEAFSVADFSTVIFDQKIETALIAEHLMADDAHKALFHEENQTALLFTDFQSITDKLQSIQIVNPLESIKPKGEKISLGKAESKKKENDAAEIPAKKTAKTVKKAADQSEAEETATVEMASKKESPKAEKVTTETTATTDPSAFIAVVARNVQRQYIRDYIREHNLQHVLIVTHNRQSARLLEKYLYRARIRSRVVHEKIDDETATSLFDRYNDGQFTALILMHRVVEDLSEKIKKCDSVIFLDFPTVYSEYANRLDFVQTNFKPQHFISIATENDKAWVQALLEEYPDLNLPLVDIDIKPPKKRANQQKTQDQEPSVAVETQQNSEPTETKAEATTKSDDQEESANNPRDRRNNRRNTRSRNDQNQRSDRSERNERRDNNRQRHNNRRRQEQSANHQQDQEFGDSQSDFFSANQDEIVNHNRLPFDSGSFEANIARENRRRRDPFNTPGGIGQSTNGNFLQNITQGLSPNGNHNGNPQSQNRRNNSNNNNNQRNRPRKNNRKK</sequence>
<organism evidence="2 3">
    <name type="scientific">Candidatus Ignatzschineria merdigallinarum</name>
    <dbReference type="NCBI Taxonomy" id="2838621"/>
    <lineage>
        <taxon>Bacteria</taxon>
        <taxon>Pseudomonadati</taxon>
        <taxon>Pseudomonadota</taxon>
        <taxon>Gammaproteobacteria</taxon>
        <taxon>Cardiobacteriales</taxon>
        <taxon>Ignatzschineriaceae</taxon>
        <taxon>Ignatzschineria</taxon>
    </lineage>
</organism>
<gene>
    <name evidence="2" type="ORF">H9889_07105</name>
</gene>
<dbReference type="PANTHER" id="PTHR22929:SF0">
    <property type="entry name" value="TRANSCRIPTION FACTOR TFIIIB COMPONENT B'' HOMOLOG"/>
    <property type="match status" value="1"/>
</dbReference>
<evidence type="ECO:0000313" key="3">
    <source>
        <dbReference type="Proteomes" id="UP000823934"/>
    </source>
</evidence>
<feature type="region of interest" description="Disordered" evidence="1">
    <location>
        <begin position="542"/>
        <end position="610"/>
    </location>
</feature>
<protein>
    <submittedName>
        <fullName evidence="2">Uncharacterized protein</fullName>
    </submittedName>
</protein>
<feature type="compositionally biased region" description="Polar residues" evidence="1">
    <location>
        <begin position="414"/>
        <end position="434"/>
    </location>
</feature>
<feature type="region of interest" description="Disordered" evidence="1">
    <location>
        <begin position="407"/>
        <end position="514"/>
    </location>
</feature>